<name>A0A423WAV1_9PEZI</name>
<evidence type="ECO:0000313" key="5">
    <source>
        <dbReference type="Proteomes" id="UP000285146"/>
    </source>
</evidence>
<organism evidence="4 5">
    <name type="scientific">Cytospora leucostoma</name>
    <dbReference type="NCBI Taxonomy" id="1230097"/>
    <lineage>
        <taxon>Eukaryota</taxon>
        <taxon>Fungi</taxon>
        <taxon>Dikarya</taxon>
        <taxon>Ascomycota</taxon>
        <taxon>Pezizomycotina</taxon>
        <taxon>Sordariomycetes</taxon>
        <taxon>Sordariomycetidae</taxon>
        <taxon>Diaporthales</taxon>
        <taxon>Cytosporaceae</taxon>
        <taxon>Cytospora</taxon>
    </lineage>
</organism>
<gene>
    <name evidence="4" type="ORF">VPNG_07954</name>
</gene>
<dbReference type="GO" id="GO:0008270">
    <property type="term" value="F:zinc ion binding"/>
    <property type="evidence" value="ECO:0007669"/>
    <property type="project" value="InterPro"/>
</dbReference>
<sequence length="616" mass="69552">MGILEPVPTDLEATMYPQQPEILVTEDRIHRGCKVLSFFKERSLIHRLIARWYDFGQMALGVVPGSFMQEWVQALWSHHGDVLASQDPDKIRKLSEKIWHNTVTPMVFNGQTNALEFARLATGQNLRWETLGLIAVNIGICVIETPPSNPLFIENKVSRSSVLRVTKKISEDCLSFCRHCDHLDDMFIWLLIEDSGLVSAVKGDRDYSTYRATGEAHNAVVAMGLHQGSKPDQNVPFFLAELRKRCFICAYFQDISIASFLGRPPRLLYRYCNLDPPLDLTEAQLLQTGPVLEATLASLDKNGFNTSGIYQRAGWCRFYARCAMRREDVLDLALRYYTRDEVLARAKVIQEEQDTDWLSLPPFMAKPFVEPLDLADWKQLKPLDALYIVSICNGRRANELLLQRVLIRKTGATPEKLIAIARATFAQILQFTRRHDIAAVFYTSFTYLMCTHGVRSAGILAVELLKQEMLPSYPENPLLPRSQTIQDLAIFAAWLGAVDPGDGWYSICEQGQRVITKILDRILSPEPVRARQDGDRGCNHHSEELLTPHDQVLPTQLEMDAPQYNLGAVNGTIMGGPDLGYGMGMMDSGIGVETPLGLGQDGDFMRWLDNMDWGRM</sequence>
<evidence type="ECO:0000256" key="1">
    <source>
        <dbReference type="ARBA" id="ARBA00004123"/>
    </source>
</evidence>
<keyword evidence="2" id="KW-0539">Nucleus</keyword>
<proteinExistence type="predicted"/>
<evidence type="ECO:0000313" key="4">
    <source>
        <dbReference type="EMBL" id="ROW00479.1"/>
    </source>
</evidence>
<keyword evidence="5" id="KW-1185">Reference proteome</keyword>
<dbReference type="GO" id="GO:0003677">
    <property type="term" value="F:DNA binding"/>
    <property type="evidence" value="ECO:0007669"/>
    <property type="project" value="InterPro"/>
</dbReference>
<dbReference type="InParanoid" id="A0A423WAV1"/>
<comment type="subcellular location">
    <subcellularLocation>
        <location evidence="1">Nucleus</location>
    </subcellularLocation>
</comment>
<dbReference type="EMBL" id="LKEB01000056">
    <property type="protein sequence ID" value="ROW00479.1"/>
    <property type="molecule type" value="Genomic_DNA"/>
</dbReference>
<dbReference type="AlphaFoldDB" id="A0A423WAV1"/>
<dbReference type="PANTHER" id="PTHR31001">
    <property type="entry name" value="UNCHARACTERIZED TRANSCRIPTIONAL REGULATORY PROTEIN"/>
    <property type="match status" value="1"/>
</dbReference>
<dbReference type="GO" id="GO:0006351">
    <property type="term" value="P:DNA-templated transcription"/>
    <property type="evidence" value="ECO:0007669"/>
    <property type="project" value="InterPro"/>
</dbReference>
<reference evidence="4 5" key="1">
    <citation type="submission" date="2015-09" db="EMBL/GenBank/DDBJ databases">
        <title>Host preference determinants of Valsa canker pathogens revealed by comparative genomics.</title>
        <authorList>
            <person name="Yin Z."/>
            <person name="Huang L."/>
        </authorList>
    </citation>
    <scope>NUCLEOTIDE SEQUENCE [LARGE SCALE GENOMIC DNA]</scope>
    <source>
        <strain evidence="4 5">SXYLt</strain>
    </source>
</reference>
<evidence type="ECO:0000256" key="2">
    <source>
        <dbReference type="ARBA" id="ARBA00023242"/>
    </source>
</evidence>
<dbReference type="SMART" id="SM00906">
    <property type="entry name" value="Fungal_trans"/>
    <property type="match status" value="1"/>
</dbReference>
<feature type="domain" description="Xylanolytic transcriptional activator regulatory" evidence="3">
    <location>
        <begin position="209"/>
        <end position="283"/>
    </location>
</feature>
<dbReference type="PANTHER" id="PTHR31001:SF40">
    <property type="entry name" value="ZN(II)2CYS6 TRANSCRIPTION FACTOR (EUROFUNG)"/>
    <property type="match status" value="1"/>
</dbReference>
<dbReference type="GO" id="GO:0005634">
    <property type="term" value="C:nucleus"/>
    <property type="evidence" value="ECO:0007669"/>
    <property type="project" value="UniProtKB-SubCell"/>
</dbReference>
<accession>A0A423WAV1</accession>
<dbReference type="Proteomes" id="UP000285146">
    <property type="component" value="Unassembled WGS sequence"/>
</dbReference>
<evidence type="ECO:0000259" key="3">
    <source>
        <dbReference type="SMART" id="SM00906"/>
    </source>
</evidence>
<protein>
    <recommendedName>
        <fullName evidence="3">Xylanolytic transcriptional activator regulatory domain-containing protein</fullName>
    </recommendedName>
</protein>
<dbReference type="Pfam" id="PF04082">
    <property type="entry name" value="Fungal_trans"/>
    <property type="match status" value="1"/>
</dbReference>
<dbReference type="OrthoDB" id="4898680at2759"/>
<dbReference type="InterPro" id="IPR050613">
    <property type="entry name" value="Sec_Metabolite_Reg"/>
</dbReference>
<comment type="caution">
    <text evidence="4">The sequence shown here is derived from an EMBL/GenBank/DDBJ whole genome shotgun (WGS) entry which is preliminary data.</text>
</comment>
<dbReference type="InterPro" id="IPR007219">
    <property type="entry name" value="XnlR_reg_dom"/>
</dbReference>
<dbReference type="CDD" id="cd12148">
    <property type="entry name" value="fungal_TF_MHR"/>
    <property type="match status" value="1"/>
</dbReference>